<evidence type="ECO:0000313" key="3">
    <source>
        <dbReference type="Proteomes" id="UP000075473"/>
    </source>
</evidence>
<reference evidence="2 3" key="1">
    <citation type="submission" date="2015-06" db="EMBL/GenBank/DDBJ databases">
        <title>Improved classification and identification of acetic acid bacteria using matrix-assisted laser desorption/ionization time-of-flight mass spectrometry; Gluconobacter nephelii and Gluconobacter uchimurae are later heterotypic synonyms of Gluconobacter japonicus and Gluconobacter oxydans, respectively.</title>
        <authorList>
            <person name="Li L."/>
            <person name="Cleenwerck I."/>
            <person name="De Vuyst L."/>
            <person name="Vandamme P."/>
        </authorList>
    </citation>
    <scope>NUCLEOTIDE SEQUENCE [LARGE SCALE GENOMIC DNA]</scope>
    <source>
        <strain evidence="2 3">LMG 1625</strain>
    </source>
</reference>
<dbReference type="SMART" id="SM00773">
    <property type="entry name" value="WGR"/>
    <property type="match status" value="1"/>
</dbReference>
<gene>
    <name evidence="2" type="ORF">AD928_01655</name>
</gene>
<dbReference type="AlphaFoldDB" id="A0A149QV82"/>
<proteinExistence type="predicted"/>
<dbReference type="InterPro" id="IPR049809">
    <property type="entry name" value="YehF/YfeS-like_WGR"/>
</dbReference>
<evidence type="ECO:0000259" key="1">
    <source>
        <dbReference type="PROSITE" id="PS51977"/>
    </source>
</evidence>
<dbReference type="InterPro" id="IPR008893">
    <property type="entry name" value="WGR_domain"/>
</dbReference>
<evidence type="ECO:0000313" key="2">
    <source>
        <dbReference type="EMBL" id="KXV01215.1"/>
    </source>
</evidence>
<accession>A0A149QV82</accession>
<organism evidence="2 3">
    <name type="scientific">Acetobacter cerevisiae</name>
    <dbReference type="NCBI Taxonomy" id="178900"/>
    <lineage>
        <taxon>Bacteria</taxon>
        <taxon>Pseudomonadati</taxon>
        <taxon>Pseudomonadota</taxon>
        <taxon>Alphaproteobacteria</taxon>
        <taxon>Acetobacterales</taxon>
        <taxon>Acetobacteraceae</taxon>
        <taxon>Acetobacter</taxon>
    </lineage>
</organism>
<feature type="domain" description="WGR" evidence="1">
    <location>
        <begin position="12"/>
        <end position="95"/>
    </location>
</feature>
<dbReference type="Proteomes" id="UP000075473">
    <property type="component" value="Unassembled WGS sequence"/>
</dbReference>
<comment type="caution">
    <text evidence="2">The sequence shown here is derived from an EMBL/GenBank/DDBJ whole genome shotgun (WGS) entry which is preliminary data.</text>
</comment>
<dbReference type="PROSITE" id="PS51977">
    <property type="entry name" value="WGR"/>
    <property type="match status" value="1"/>
</dbReference>
<dbReference type="PATRIC" id="fig|178900.5.peg.2014"/>
<dbReference type="SUPFAM" id="SSF142921">
    <property type="entry name" value="WGR domain-like"/>
    <property type="match status" value="1"/>
</dbReference>
<protein>
    <submittedName>
        <fullName evidence="2">Molybdate metabolism regulator</fullName>
    </submittedName>
</protein>
<dbReference type="EMBL" id="LHZA01000092">
    <property type="protein sequence ID" value="KXV01215.1"/>
    <property type="molecule type" value="Genomic_DNA"/>
</dbReference>
<dbReference type="InterPro" id="IPR036930">
    <property type="entry name" value="WGR_dom_sf"/>
</dbReference>
<name>A0A149QV82_9PROT</name>
<dbReference type="Pfam" id="PF05406">
    <property type="entry name" value="WGR"/>
    <property type="match status" value="1"/>
</dbReference>
<sequence>MPKVPQMALPRQFSLFPESARLQRIDPATNCWRFYRLTLQDDLFGGTVLVRSWGRLGTIGQERREHFGDPVAAQKELVRWMRVKQRRGYREEMDG</sequence>
<dbReference type="CDD" id="cd07996">
    <property type="entry name" value="WGR_MMR_like"/>
    <property type="match status" value="1"/>
</dbReference>
<dbReference type="Gene3D" id="2.20.140.10">
    <property type="entry name" value="WGR domain"/>
    <property type="match status" value="1"/>
</dbReference>